<dbReference type="AlphaFoldDB" id="A0A139WEG4"/>
<dbReference type="EMBL" id="KQ971354">
    <property type="protein sequence ID" value="KYB26279.1"/>
    <property type="molecule type" value="Genomic_DNA"/>
</dbReference>
<feature type="transmembrane region" description="Helical" evidence="1">
    <location>
        <begin position="93"/>
        <end position="121"/>
    </location>
</feature>
<accession>A0A139WEG4</accession>
<keyword evidence="3" id="KW-1185">Reference proteome</keyword>
<keyword evidence="1" id="KW-0812">Transmembrane</keyword>
<keyword evidence="1" id="KW-0472">Membrane</keyword>
<keyword evidence="1" id="KW-1133">Transmembrane helix</keyword>
<gene>
    <name evidence="2" type="primary">AUGUSTUS-3.0.2_33692</name>
    <name evidence="2" type="ORF">TcasGA2_TC033692</name>
</gene>
<evidence type="ECO:0000313" key="3">
    <source>
        <dbReference type="Proteomes" id="UP000007266"/>
    </source>
</evidence>
<name>A0A139WEG4_TRICA</name>
<organism evidence="2 3">
    <name type="scientific">Tribolium castaneum</name>
    <name type="common">Red flour beetle</name>
    <dbReference type="NCBI Taxonomy" id="7070"/>
    <lineage>
        <taxon>Eukaryota</taxon>
        <taxon>Metazoa</taxon>
        <taxon>Ecdysozoa</taxon>
        <taxon>Arthropoda</taxon>
        <taxon>Hexapoda</taxon>
        <taxon>Insecta</taxon>
        <taxon>Pterygota</taxon>
        <taxon>Neoptera</taxon>
        <taxon>Endopterygota</taxon>
        <taxon>Coleoptera</taxon>
        <taxon>Polyphaga</taxon>
        <taxon>Cucujiformia</taxon>
        <taxon>Tenebrionidae</taxon>
        <taxon>Tenebrionidae incertae sedis</taxon>
        <taxon>Tribolium</taxon>
    </lineage>
</organism>
<protein>
    <submittedName>
        <fullName evidence="2">Uncharacterized protein</fullName>
    </submittedName>
</protein>
<sequence length="191" mass="22128">MDDSNFSLSVIFISGLLFFLIFLGMLKGLLGLCCWDKIGMYGLGLLIELPRPLNQYQEKELERRSVVYDIGGWPIHPDTHERSVRVLPKRTEFCLNLIFFLAYPLAACVYICAFCCCIKNYNKVQDSSCFKHVDVIRLNECKNEGPGIDIYVNKQKEEQDTKYVKETMRKSRESLQYNVKVKTCKCHSETN</sequence>
<dbReference type="InParanoid" id="A0A139WEG4"/>
<proteinExistence type="predicted"/>
<evidence type="ECO:0000256" key="1">
    <source>
        <dbReference type="SAM" id="Phobius"/>
    </source>
</evidence>
<dbReference type="Proteomes" id="UP000007266">
    <property type="component" value="Linkage group 7"/>
</dbReference>
<reference evidence="2 3" key="2">
    <citation type="journal article" date="2010" name="Nucleic Acids Res.">
        <title>BeetleBase in 2010: revisions to provide comprehensive genomic information for Tribolium castaneum.</title>
        <authorList>
            <person name="Kim H.S."/>
            <person name="Murphy T."/>
            <person name="Xia J."/>
            <person name="Caragea D."/>
            <person name="Park Y."/>
            <person name="Beeman R.W."/>
            <person name="Lorenzen M.D."/>
            <person name="Butcher S."/>
            <person name="Manak J.R."/>
            <person name="Brown S.J."/>
        </authorList>
    </citation>
    <scope>GENOME REANNOTATION</scope>
    <source>
        <strain evidence="2 3">Georgia GA2</strain>
    </source>
</reference>
<evidence type="ECO:0000313" key="2">
    <source>
        <dbReference type="EMBL" id="KYB26279.1"/>
    </source>
</evidence>
<reference evidence="2 3" key="1">
    <citation type="journal article" date="2008" name="Nature">
        <title>The genome of the model beetle and pest Tribolium castaneum.</title>
        <authorList>
            <consortium name="Tribolium Genome Sequencing Consortium"/>
            <person name="Richards S."/>
            <person name="Gibbs R.A."/>
            <person name="Weinstock G.M."/>
            <person name="Brown S.J."/>
            <person name="Denell R."/>
            <person name="Beeman R.W."/>
            <person name="Gibbs R."/>
            <person name="Beeman R.W."/>
            <person name="Brown S.J."/>
            <person name="Bucher G."/>
            <person name="Friedrich M."/>
            <person name="Grimmelikhuijzen C.J."/>
            <person name="Klingler M."/>
            <person name="Lorenzen M."/>
            <person name="Richards S."/>
            <person name="Roth S."/>
            <person name="Schroder R."/>
            <person name="Tautz D."/>
            <person name="Zdobnov E.M."/>
            <person name="Muzny D."/>
            <person name="Gibbs R.A."/>
            <person name="Weinstock G.M."/>
            <person name="Attaway T."/>
            <person name="Bell S."/>
            <person name="Buhay C.J."/>
            <person name="Chandrabose M.N."/>
            <person name="Chavez D."/>
            <person name="Clerk-Blankenburg K.P."/>
            <person name="Cree A."/>
            <person name="Dao M."/>
            <person name="Davis C."/>
            <person name="Chacko J."/>
            <person name="Dinh H."/>
            <person name="Dugan-Rocha S."/>
            <person name="Fowler G."/>
            <person name="Garner T.T."/>
            <person name="Garnes J."/>
            <person name="Gnirke A."/>
            <person name="Hawes A."/>
            <person name="Hernandez J."/>
            <person name="Hines S."/>
            <person name="Holder M."/>
            <person name="Hume J."/>
            <person name="Jhangiani S.N."/>
            <person name="Joshi V."/>
            <person name="Khan Z.M."/>
            <person name="Jackson L."/>
            <person name="Kovar C."/>
            <person name="Kowis A."/>
            <person name="Lee S."/>
            <person name="Lewis L.R."/>
            <person name="Margolis J."/>
            <person name="Morgan M."/>
            <person name="Nazareth L.V."/>
            <person name="Nguyen N."/>
            <person name="Okwuonu G."/>
            <person name="Parker D."/>
            <person name="Richards S."/>
            <person name="Ruiz S.J."/>
            <person name="Santibanez J."/>
            <person name="Savard J."/>
            <person name="Scherer S.E."/>
            <person name="Schneider B."/>
            <person name="Sodergren E."/>
            <person name="Tautz D."/>
            <person name="Vattahil S."/>
            <person name="Villasana D."/>
            <person name="White C.S."/>
            <person name="Wright R."/>
            <person name="Park Y."/>
            <person name="Beeman R.W."/>
            <person name="Lord J."/>
            <person name="Oppert B."/>
            <person name="Lorenzen M."/>
            <person name="Brown S."/>
            <person name="Wang L."/>
            <person name="Savard J."/>
            <person name="Tautz D."/>
            <person name="Richards S."/>
            <person name="Weinstock G."/>
            <person name="Gibbs R.A."/>
            <person name="Liu Y."/>
            <person name="Worley K."/>
            <person name="Weinstock G."/>
            <person name="Elsik C.G."/>
            <person name="Reese J.T."/>
            <person name="Elhaik E."/>
            <person name="Landan G."/>
            <person name="Graur D."/>
            <person name="Arensburger P."/>
            <person name="Atkinson P."/>
            <person name="Beeman R.W."/>
            <person name="Beidler J."/>
            <person name="Brown S.J."/>
            <person name="Demuth J.P."/>
            <person name="Drury D.W."/>
            <person name="Du Y.Z."/>
            <person name="Fujiwara H."/>
            <person name="Lorenzen M."/>
            <person name="Maselli V."/>
            <person name="Osanai M."/>
            <person name="Park Y."/>
            <person name="Robertson H.M."/>
            <person name="Tu Z."/>
            <person name="Wang J.J."/>
            <person name="Wang S."/>
            <person name="Richards S."/>
            <person name="Song H."/>
            <person name="Zhang L."/>
            <person name="Sodergren E."/>
            <person name="Werner D."/>
            <person name="Stanke M."/>
            <person name="Morgenstern B."/>
            <person name="Solovyev V."/>
            <person name="Kosarev P."/>
            <person name="Brown G."/>
            <person name="Chen H.C."/>
            <person name="Ermolaeva O."/>
            <person name="Hlavina W."/>
            <person name="Kapustin Y."/>
            <person name="Kiryutin B."/>
            <person name="Kitts P."/>
            <person name="Maglott D."/>
            <person name="Pruitt K."/>
            <person name="Sapojnikov V."/>
            <person name="Souvorov A."/>
            <person name="Mackey A.J."/>
            <person name="Waterhouse R.M."/>
            <person name="Wyder S."/>
            <person name="Zdobnov E.M."/>
            <person name="Zdobnov E.M."/>
            <person name="Wyder S."/>
            <person name="Kriventseva E.V."/>
            <person name="Kadowaki T."/>
            <person name="Bork P."/>
            <person name="Aranda M."/>
            <person name="Bao R."/>
            <person name="Beermann A."/>
            <person name="Berns N."/>
            <person name="Bolognesi R."/>
            <person name="Bonneton F."/>
            <person name="Bopp D."/>
            <person name="Brown S.J."/>
            <person name="Bucher G."/>
            <person name="Butts T."/>
            <person name="Chaumot A."/>
            <person name="Denell R.E."/>
            <person name="Ferrier D.E."/>
            <person name="Friedrich M."/>
            <person name="Gordon C.M."/>
            <person name="Jindra M."/>
            <person name="Klingler M."/>
            <person name="Lan Q."/>
            <person name="Lattorff H.M."/>
            <person name="Laudet V."/>
            <person name="von Levetsow C."/>
            <person name="Liu Z."/>
            <person name="Lutz R."/>
            <person name="Lynch J.A."/>
            <person name="da Fonseca R.N."/>
            <person name="Posnien N."/>
            <person name="Reuter R."/>
            <person name="Roth S."/>
            <person name="Savard J."/>
            <person name="Schinko J.B."/>
            <person name="Schmitt C."/>
            <person name="Schoppmeier M."/>
            <person name="Schroder R."/>
            <person name="Shippy T.D."/>
            <person name="Simonnet F."/>
            <person name="Marques-Souza H."/>
            <person name="Tautz D."/>
            <person name="Tomoyasu Y."/>
            <person name="Trauner J."/>
            <person name="Van der Zee M."/>
            <person name="Vervoort M."/>
            <person name="Wittkopp N."/>
            <person name="Wimmer E.A."/>
            <person name="Yang X."/>
            <person name="Jones A.K."/>
            <person name="Sattelle D.B."/>
            <person name="Ebert P.R."/>
            <person name="Nelson D."/>
            <person name="Scott J.G."/>
            <person name="Beeman R.W."/>
            <person name="Muthukrishnan S."/>
            <person name="Kramer K.J."/>
            <person name="Arakane Y."/>
            <person name="Beeman R.W."/>
            <person name="Zhu Q."/>
            <person name="Hogenkamp D."/>
            <person name="Dixit R."/>
            <person name="Oppert B."/>
            <person name="Jiang H."/>
            <person name="Zou Z."/>
            <person name="Marshall J."/>
            <person name="Elpidina E."/>
            <person name="Vinokurov K."/>
            <person name="Oppert C."/>
            <person name="Zou Z."/>
            <person name="Evans J."/>
            <person name="Lu Z."/>
            <person name="Zhao P."/>
            <person name="Sumathipala N."/>
            <person name="Altincicek B."/>
            <person name="Vilcinskas A."/>
            <person name="Williams M."/>
            <person name="Hultmark D."/>
            <person name="Hetru C."/>
            <person name="Jiang H."/>
            <person name="Grimmelikhuijzen C.J."/>
            <person name="Hauser F."/>
            <person name="Cazzamali G."/>
            <person name="Williamson M."/>
            <person name="Park Y."/>
            <person name="Li B."/>
            <person name="Tanaka Y."/>
            <person name="Predel R."/>
            <person name="Neupert S."/>
            <person name="Schachtner J."/>
            <person name="Verleyen P."/>
            <person name="Raible F."/>
            <person name="Bork P."/>
            <person name="Friedrich M."/>
            <person name="Walden K.K."/>
            <person name="Robertson H.M."/>
            <person name="Angeli S."/>
            <person name="Foret S."/>
            <person name="Bucher G."/>
            <person name="Schuetz S."/>
            <person name="Maleszka R."/>
            <person name="Wimmer E.A."/>
            <person name="Beeman R.W."/>
            <person name="Lorenzen M."/>
            <person name="Tomoyasu Y."/>
            <person name="Miller S.C."/>
            <person name="Grossmann D."/>
            <person name="Bucher G."/>
        </authorList>
    </citation>
    <scope>NUCLEOTIDE SEQUENCE [LARGE SCALE GENOMIC DNA]</scope>
    <source>
        <strain evidence="2 3">Georgia GA2</strain>
    </source>
</reference>
<feature type="transmembrane region" description="Helical" evidence="1">
    <location>
        <begin position="6"/>
        <end position="30"/>
    </location>
</feature>